<comment type="pathway">
    <text evidence="2">Cofactor biosynthesis; ubiquinone biosynthesis.</text>
</comment>
<reference evidence="9 10" key="1">
    <citation type="submission" date="2024-03" db="EMBL/GenBank/DDBJ databases">
        <title>Pseudoalteromonas qingdaonensis sp. nov., isolated from the intestines of marine benthic organisms.</title>
        <authorList>
            <person name="Lin X."/>
            <person name="Fang S."/>
            <person name="Hu X."/>
        </authorList>
    </citation>
    <scope>NUCLEOTIDE SEQUENCE [LARGE SCALE GENOMIC DNA]</scope>
    <source>
        <strain evidence="9 10">YIC-827</strain>
    </source>
</reference>
<comment type="similarity">
    <text evidence="3">Belongs to the UbiH/COQ6 family.</text>
</comment>
<keyword evidence="4" id="KW-0285">Flavoprotein</keyword>
<dbReference type="InterPro" id="IPR010971">
    <property type="entry name" value="UbiH/COQ6"/>
</dbReference>
<name>A0ABU9N0W3_9GAMM</name>
<evidence type="ECO:0000256" key="4">
    <source>
        <dbReference type="ARBA" id="ARBA00022630"/>
    </source>
</evidence>
<evidence type="ECO:0000313" key="10">
    <source>
        <dbReference type="Proteomes" id="UP001447008"/>
    </source>
</evidence>
<sequence>MFQAKVAVVGGGCVGLSAALALSLQGVSVVVIDAGDKCAPLSDEYGLRVSAINQASEALFTELGAWPLMQEQRISPYTQMDVRDKDSFAHIHFSADDYDVTHLGHIIENDVIHRALVARLEQQANVTLLFNHAYKDIHQSDSNVLITLDNGSPVMCELLIAADGANSGVRQRFNLPITFKDYDHHALVATIKTEQGNEQCARQVFLPDGPLAFLPLADEHMHSIVWSCSPQQAQAYQGMTDEEFNKALYTAFDGQCGLCEVQSKRPVFPLTMRYARQWVKERIVLMGDAAHTIHPLAGLGMNLGLKDAARFTELLTEPLLSGEGDLQRALRTYERERKLDAQKHIATMQGLKTLFAGNNPIKKLVRGLGLSAVNDIKPLKQVFAEQALGK</sequence>
<proteinExistence type="inferred from homology"/>
<dbReference type="InterPro" id="IPR002938">
    <property type="entry name" value="FAD-bd"/>
</dbReference>
<dbReference type="PANTHER" id="PTHR43876">
    <property type="entry name" value="UBIQUINONE BIOSYNTHESIS MONOOXYGENASE COQ6, MITOCHONDRIAL"/>
    <property type="match status" value="1"/>
</dbReference>
<evidence type="ECO:0000256" key="2">
    <source>
        <dbReference type="ARBA" id="ARBA00004749"/>
    </source>
</evidence>
<dbReference type="InterPro" id="IPR051205">
    <property type="entry name" value="UbiH/COQ6_monooxygenase"/>
</dbReference>
<protein>
    <submittedName>
        <fullName evidence="9">FAD-dependent oxidoreductase</fullName>
    </submittedName>
</protein>
<evidence type="ECO:0000256" key="6">
    <source>
        <dbReference type="ARBA" id="ARBA00023002"/>
    </source>
</evidence>
<dbReference type="RefSeq" id="WP_342679504.1">
    <property type="nucleotide sequence ID" value="NZ_JBCGCU010000015.1"/>
</dbReference>
<evidence type="ECO:0000313" key="9">
    <source>
        <dbReference type="EMBL" id="MEM0516202.1"/>
    </source>
</evidence>
<keyword evidence="7" id="KW-0503">Monooxygenase</keyword>
<dbReference type="InterPro" id="IPR036188">
    <property type="entry name" value="FAD/NAD-bd_sf"/>
</dbReference>
<dbReference type="PANTHER" id="PTHR43876:SF7">
    <property type="entry name" value="UBIQUINONE BIOSYNTHESIS MONOOXYGENASE COQ6, MITOCHONDRIAL"/>
    <property type="match status" value="1"/>
</dbReference>
<evidence type="ECO:0000256" key="3">
    <source>
        <dbReference type="ARBA" id="ARBA00005349"/>
    </source>
</evidence>
<evidence type="ECO:0000256" key="1">
    <source>
        <dbReference type="ARBA" id="ARBA00001974"/>
    </source>
</evidence>
<evidence type="ECO:0000256" key="7">
    <source>
        <dbReference type="ARBA" id="ARBA00023033"/>
    </source>
</evidence>
<keyword evidence="5" id="KW-0274">FAD</keyword>
<organism evidence="9 10">
    <name type="scientific">Pseudoalteromonas qingdaonensis</name>
    <dbReference type="NCBI Taxonomy" id="3131913"/>
    <lineage>
        <taxon>Bacteria</taxon>
        <taxon>Pseudomonadati</taxon>
        <taxon>Pseudomonadota</taxon>
        <taxon>Gammaproteobacteria</taxon>
        <taxon>Alteromonadales</taxon>
        <taxon>Pseudoalteromonadaceae</taxon>
        <taxon>Pseudoalteromonas</taxon>
    </lineage>
</organism>
<dbReference type="EMBL" id="JBCGCU010000015">
    <property type="protein sequence ID" value="MEM0516202.1"/>
    <property type="molecule type" value="Genomic_DNA"/>
</dbReference>
<comment type="caution">
    <text evidence="9">The sequence shown here is derived from an EMBL/GenBank/DDBJ whole genome shotgun (WGS) entry which is preliminary data.</text>
</comment>
<dbReference type="PRINTS" id="PR00420">
    <property type="entry name" value="RNGMNOXGNASE"/>
</dbReference>
<dbReference type="Proteomes" id="UP001447008">
    <property type="component" value="Unassembled WGS sequence"/>
</dbReference>
<accession>A0ABU9N0W3</accession>
<dbReference type="SUPFAM" id="SSF51905">
    <property type="entry name" value="FAD/NAD(P)-binding domain"/>
    <property type="match status" value="1"/>
</dbReference>
<dbReference type="Gene3D" id="3.50.50.60">
    <property type="entry name" value="FAD/NAD(P)-binding domain"/>
    <property type="match status" value="2"/>
</dbReference>
<dbReference type="NCBIfam" id="TIGR01988">
    <property type="entry name" value="Ubi-OHases"/>
    <property type="match status" value="1"/>
</dbReference>
<gene>
    <name evidence="9" type="ORF">WCN91_12400</name>
</gene>
<dbReference type="Pfam" id="PF01494">
    <property type="entry name" value="FAD_binding_3"/>
    <property type="match status" value="1"/>
</dbReference>
<feature type="domain" description="FAD-binding" evidence="8">
    <location>
        <begin position="4"/>
        <end position="344"/>
    </location>
</feature>
<evidence type="ECO:0000256" key="5">
    <source>
        <dbReference type="ARBA" id="ARBA00022827"/>
    </source>
</evidence>
<comment type="cofactor">
    <cofactor evidence="1">
        <name>FAD</name>
        <dbReference type="ChEBI" id="CHEBI:57692"/>
    </cofactor>
</comment>
<keyword evidence="10" id="KW-1185">Reference proteome</keyword>
<evidence type="ECO:0000259" key="8">
    <source>
        <dbReference type="Pfam" id="PF01494"/>
    </source>
</evidence>
<keyword evidence="6" id="KW-0560">Oxidoreductase</keyword>